<dbReference type="GO" id="GO:0003677">
    <property type="term" value="F:DNA binding"/>
    <property type="evidence" value="ECO:0007669"/>
    <property type="project" value="InterPro"/>
</dbReference>
<dbReference type="NCBIfam" id="TIGR01764">
    <property type="entry name" value="excise"/>
    <property type="match status" value="1"/>
</dbReference>
<evidence type="ECO:0000313" key="2">
    <source>
        <dbReference type="EMBL" id="KSV58854.1"/>
    </source>
</evidence>
<dbReference type="STRING" id="290052.ASU35_11175"/>
<organism evidence="2 3">
    <name type="scientific">Acetivibrio ethanolgignens</name>
    <dbReference type="NCBI Taxonomy" id="290052"/>
    <lineage>
        <taxon>Bacteria</taxon>
        <taxon>Bacillati</taxon>
        <taxon>Bacillota</taxon>
        <taxon>Clostridia</taxon>
        <taxon>Eubacteriales</taxon>
        <taxon>Oscillospiraceae</taxon>
        <taxon>Acetivibrio</taxon>
    </lineage>
</organism>
<feature type="domain" description="Helix-turn-helix" evidence="1">
    <location>
        <begin position="4"/>
        <end position="51"/>
    </location>
</feature>
<proteinExistence type="predicted"/>
<dbReference type="EMBL" id="LNAM01000158">
    <property type="protein sequence ID" value="KSV58854.1"/>
    <property type="molecule type" value="Genomic_DNA"/>
</dbReference>
<protein>
    <recommendedName>
        <fullName evidence="1">Helix-turn-helix domain-containing protein</fullName>
    </recommendedName>
</protein>
<dbReference type="InterPro" id="IPR041657">
    <property type="entry name" value="HTH_17"/>
</dbReference>
<dbReference type="AlphaFoldDB" id="A0A0V8QF43"/>
<dbReference type="Proteomes" id="UP000054874">
    <property type="component" value="Unassembled WGS sequence"/>
</dbReference>
<name>A0A0V8QF43_9FIRM</name>
<reference evidence="2 3" key="1">
    <citation type="submission" date="2015-11" db="EMBL/GenBank/DDBJ databases">
        <title>Butyribacter intestini gen. nov., sp. nov., a butyric acid-producing bacterium of the family Lachnospiraceae isolated from the human faeces.</title>
        <authorList>
            <person name="Zou Y."/>
            <person name="Xue W."/>
            <person name="Luo G."/>
            <person name="Lv M."/>
        </authorList>
    </citation>
    <scope>NUCLEOTIDE SEQUENCE [LARGE SCALE GENOMIC DNA]</scope>
    <source>
        <strain evidence="2 3">ACET-33324</strain>
    </source>
</reference>
<sequence>MNILTVEELKDVLKISEKQAKALMRTKEFPSIKIGREYRVEEEALIEWMKTTKSIKLDYSKC</sequence>
<dbReference type="Pfam" id="PF12728">
    <property type="entry name" value="HTH_17"/>
    <property type="match status" value="1"/>
</dbReference>
<comment type="caution">
    <text evidence="2">The sequence shown here is derived from an EMBL/GenBank/DDBJ whole genome shotgun (WGS) entry which is preliminary data.</text>
</comment>
<dbReference type="InterPro" id="IPR010093">
    <property type="entry name" value="SinI_DNA-bd"/>
</dbReference>
<evidence type="ECO:0000313" key="3">
    <source>
        <dbReference type="Proteomes" id="UP000054874"/>
    </source>
</evidence>
<evidence type="ECO:0000259" key="1">
    <source>
        <dbReference type="Pfam" id="PF12728"/>
    </source>
</evidence>
<gene>
    <name evidence="2" type="ORF">ASU35_11175</name>
</gene>
<accession>A0A0V8QF43</accession>
<dbReference type="OrthoDB" id="1684751at2"/>
<dbReference type="RefSeq" id="WP_058352893.1">
    <property type="nucleotide sequence ID" value="NZ_CABMMD010000158.1"/>
</dbReference>
<keyword evidence="3" id="KW-1185">Reference proteome</keyword>